<proteinExistence type="predicted"/>
<keyword evidence="3" id="KW-1185">Reference proteome</keyword>
<dbReference type="AlphaFoldDB" id="A0A3M8DWU1"/>
<name>A0A3M8DWU1_9BACL</name>
<feature type="compositionally biased region" description="Polar residues" evidence="1">
    <location>
        <begin position="1"/>
        <end position="21"/>
    </location>
</feature>
<gene>
    <name evidence="2" type="ORF">EDM56_00445</name>
</gene>
<evidence type="ECO:0000313" key="2">
    <source>
        <dbReference type="EMBL" id="RNB92650.1"/>
    </source>
</evidence>
<dbReference type="EMBL" id="RHHQ01000002">
    <property type="protein sequence ID" value="RNB92650.1"/>
    <property type="molecule type" value="Genomic_DNA"/>
</dbReference>
<reference evidence="2 3" key="1">
    <citation type="submission" date="2018-10" db="EMBL/GenBank/DDBJ databases">
        <title>Phylogenomics of Brevibacillus.</title>
        <authorList>
            <person name="Dunlap C."/>
        </authorList>
    </citation>
    <scope>NUCLEOTIDE SEQUENCE [LARGE SCALE GENOMIC DNA]</scope>
    <source>
        <strain evidence="2 3">JCM 15716</strain>
    </source>
</reference>
<feature type="region of interest" description="Disordered" evidence="1">
    <location>
        <begin position="1"/>
        <end position="23"/>
    </location>
</feature>
<dbReference type="Proteomes" id="UP000271031">
    <property type="component" value="Unassembled WGS sequence"/>
</dbReference>
<evidence type="ECO:0000256" key="1">
    <source>
        <dbReference type="SAM" id="MobiDB-lite"/>
    </source>
</evidence>
<comment type="caution">
    <text evidence="2">The sequence shown here is derived from an EMBL/GenBank/DDBJ whole genome shotgun (WGS) entry which is preliminary data.</text>
</comment>
<evidence type="ECO:0008006" key="4">
    <source>
        <dbReference type="Google" id="ProtNLM"/>
    </source>
</evidence>
<dbReference type="RefSeq" id="WP_122915907.1">
    <property type="nucleotide sequence ID" value="NZ_RHHQ01000002.1"/>
</dbReference>
<sequence>MKVNNSSNLNQVQRNDQQPDLQTGEIVKATVKEKLPNNEAIVQVKGKSMQVKVEGSVAKGDNVTMQVTDTDGKIPGVKVVPDPAVNAGSQTQASDAARVIRGLGETPTNDLKMAVALVLGQGLPIDKSILGQLKLFMEKGVGTVGQKLDAIRALLNKQAPITMTTLQAVNEALNGDSLKSMIQQLLPTGGDSATQARPATLIDALDQSASKTNNTPPTVTQQTLTEVNTLKQQVASEPNFHKALMHVKKTVATAPGLTDEIKKPLQKAIAEAEQFQEMGRSQIGRNVLIKALDTVGDKLLADSATQADADNTTDSTAASQSQNYLQNEAMQAVGVNSKDILITQVTRRLGEAAESFKNVKREIVRNLDNLEKSIPPGRINVLPQVKPLLESTIDMLDRTILKSDVTMFTDMSMEKTLMSASGQLSQARKLLAQGDNEQASQLVNEVKQSLDKLTFKPTITRVQHFLTADSMFQGAPDSLKLSAQAEQLTRAFTPEHASARSTFEFMRSLGLNHESEVAQALVLHKDQVEPQELQKNLKATMLQIMKQQGDLASQRIGDQPIDKAFMNLTGQQILNKTDTQSSMQSLFFNLPVMLGAKVEDVKVFVNGRKEGEKIDWENCSCYFLLETKKLGETGIMLTSVSRNLSVSIRNDAPNFKETMQPLVDKCRDRLKEIGYNITSVQFDKLTQESAKPSVEEKPAEKTGTDVARFVTGQKGFDFKA</sequence>
<evidence type="ECO:0000313" key="3">
    <source>
        <dbReference type="Proteomes" id="UP000271031"/>
    </source>
</evidence>
<organism evidence="2 3">
    <name type="scientific">Brevibacillus fluminis</name>
    <dbReference type="NCBI Taxonomy" id="511487"/>
    <lineage>
        <taxon>Bacteria</taxon>
        <taxon>Bacillati</taxon>
        <taxon>Bacillota</taxon>
        <taxon>Bacilli</taxon>
        <taxon>Bacillales</taxon>
        <taxon>Paenibacillaceae</taxon>
        <taxon>Brevibacillus</taxon>
    </lineage>
</organism>
<accession>A0A3M8DWU1</accession>
<protein>
    <recommendedName>
        <fullName evidence="4">Flagellar hook-length control protein FliK</fullName>
    </recommendedName>
</protein>
<dbReference type="OrthoDB" id="2351076at2"/>